<proteinExistence type="predicted"/>
<reference evidence="2" key="1">
    <citation type="journal article" date="2023" name="Nat. Plants">
        <title>Single-cell RNA sequencing provides a high-resolution roadmap for understanding the multicellular compartmentation of specialized metabolism.</title>
        <authorList>
            <person name="Sun S."/>
            <person name="Shen X."/>
            <person name="Li Y."/>
            <person name="Li Y."/>
            <person name="Wang S."/>
            <person name="Li R."/>
            <person name="Zhang H."/>
            <person name="Shen G."/>
            <person name="Guo B."/>
            <person name="Wei J."/>
            <person name="Xu J."/>
            <person name="St-Pierre B."/>
            <person name="Chen S."/>
            <person name="Sun C."/>
        </authorList>
    </citation>
    <scope>NUCLEOTIDE SEQUENCE [LARGE SCALE GENOMIC DNA]</scope>
</reference>
<dbReference type="Proteomes" id="UP001060085">
    <property type="component" value="Linkage Group LG03"/>
</dbReference>
<evidence type="ECO:0000313" key="2">
    <source>
        <dbReference type="Proteomes" id="UP001060085"/>
    </source>
</evidence>
<protein>
    <submittedName>
        <fullName evidence="1">Uncharacterized protein</fullName>
    </submittedName>
</protein>
<comment type="caution">
    <text evidence="1">The sequence shown here is derived from an EMBL/GenBank/DDBJ whole genome shotgun (WGS) entry which is preliminary data.</text>
</comment>
<gene>
    <name evidence="1" type="ORF">M9H77_14399</name>
</gene>
<accession>A0ACC0BN03</accession>
<organism evidence="1 2">
    <name type="scientific">Catharanthus roseus</name>
    <name type="common">Madagascar periwinkle</name>
    <name type="synonym">Vinca rosea</name>
    <dbReference type="NCBI Taxonomy" id="4058"/>
    <lineage>
        <taxon>Eukaryota</taxon>
        <taxon>Viridiplantae</taxon>
        <taxon>Streptophyta</taxon>
        <taxon>Embryophyta</taxon>
        <taxon>Tracheophyta</taxon>
        <taxon>Spermatophyta</taxon>
        <taxon>Magnoliopsida</taxon>
        <taxon>eudicotyledons</taxon>
        <taxon>Gunneridae</taxon>
        <taxon>Pentapetalae</taxon>
        <taxon>asterids</taxon>
        <taxon>lamiids</taxon>
        <taxon>Gentianales</taxon>
        <taxon>Apocynaceae</taxon>
        <taxon>Rauvolfioideae</taxon>
        <taxon>Vinceae</taxon>
        <taxon>Catharanthinae</taxon>
        <taxon>Catharanthus</taxon>
    </lineage>
</organism>
<sequence length="125" mass="13487">MSSQQKRLSGTEKSLNHKKRAFVNGVNVKPGLPQGKELQHLSPISNHSCIDVLKANVDVAAKDGKLATRVVIRDYNGKVIASLARLVQHVGPVHAIETQTKGQITKFTLSTTRIDHVNTSGLVGS</sequence>
<dbReference type="EMBL" id="CM044703">
    <property type="protein sequence ID" value="KAI5674035.1"/>
    <property type="molecule type" value="Genomic_DNA"/>
</dbReference>
<keyword evidence="2" id="KW-1185">Reference proteome</keyword>
<name>A0ACC0BN03_CATRO</name>
<evidence type="ECO:0000313" key="1">
    <source>
        <dbReference type="EMBL" id="KAI5674035.1"/>
    </source>
</evidence>